<dbReference type="PANTHER" id="PTHR11236:SF50">
    <property type="entry name" value="AMINODEOXYCHORISMATE SYNTHASE COMPONENT 1"/>
    <property type="match status" value="1"/>
</dbReference>
<dbReference type="STRING" id="702745.SAMN05421818_10672"/>
<dbReference type="GO" id="GO:0046820">
    <property type="term" value="F:4-amino-4-deoxychorismate synthase activity"/>
    <property type="evidence" value="ECO:0007669"/>
    <property type="project" value="TreeGrafter"/>
</dbReference>
<dbReference type="EMBL" id="FNDQ01000006">
    <property type="protein sequence ID" value="SDH54516.1"/>
    <property type="molecule type" value="Genomic_DNA"/>
</dbReference>
<dbReference type="NCBIfam" id="NF005486">
    <property type="entry name" value="PRK07093.1"/>
    <property type="match status" value="1"/>
</dbReference>
<reference evidence="3" key="1">
    <citation type="submission" date="2016-10" db="EMBL/GenBank/DDBJ databases">
        <authorList>
            <person name="Varghese N."/>
            <person name="Submissions S."/>
        </authorList>
    </citation>
    <scope>NUCLEOTIDE SEQUENCE [LARGE SCALE GENOMIC DNA]</scope>
    <source>
        <strain evidence="3">DSM 23313</strain>
    </source>
</reference>
<organism evidence="2 3">
    <name type="scientific">Myroides phaeus</name>
    <dbReference type="NCBI Taxonomy" id="702745"/>
    <lineage>
        <taxon>Bacteria</taxon>
        <taxon>Pseudomonadati</taxon>
        <taxon>Bacteroidota</taxon>
        <taxon>Flavobacteriia</taxon>
        <taxon>Flavobacteriales</taxon>
        <taxon>Flavobacteriaceae</taxon>
        <taxon>Myroides</taxon>
    </lineage>
</organism>
<dbReference type="RefSeq" id="WP_090406969.1">
    <property type="nucleotide sequence ID" value="NZ_FNDQ01000006.1"/>
</dbReference>
<sequence>MPLKDTIISQMNTLGSDRKPFLFILSFDGNHGLVKPLEDISANEVLFDFNGVTNADINTPTATVALEANPLSFEAYKEQFDYVHHQLQIGNSYLTNLTIQTPIALKGTLQEVFYSTKAKYRLCVNEQFVCFSPEIFVQIKADKIFSFPMKGTIKADLPNAAEQLLNDEKETAEHYTIVDLIRNDLNIVSKKVKVKRFRYLDRLETSKGAILQMSSEICGELTSDWHQRIGDIFNSLLPAGSITGSPKESTVNIIQTAETYERNYYTGICGLYDGKSIDSAVMIRFIEKQQDNYVYKSGGGITSSSEVRKEYEELLQKIYIPK</sequence>
<gene>
    <name evidence="2" type="ORF">SAMN05421818_10672</name>
</gene>
<dbReference type="InterPro" id="IPR019999">
    <property type="entry name" value="Anth_synth_I-like"/>
</dbReference>
<evidence type="ECO:0000313" key="3">
    <source>
        <dbReference type="Proteomes" id="UP000243588"/>
    </source>
</evidence>
<keyword evidence="3" id="KW-1185">Reference proteome</keyword>
<accession>A0A1G8D9U4</accession>
<dbReference type="Pfam" id="PF00425">
    <property type="entry name" value="Chorismate_bind"/>
    <property type="match status" value="1"/>
</dbReference>
<dbReference type="GO" id="GO:0000162">
    <property type="term" value="P:L-tryptophan biosynthetic process"/>
    <property type="evidence" value="ECO:0007669"/>
    <property type="project" value="TreeGrafter"/>
</dbReference>
<dbReference type="PRINTS" id="PR00095">
    <property type="entry name" value="ANTSNTHASEI"/>
</dbReference>
<proteinExistence type="predicted"/>
<evidence type="ECO:0000313" key="2">
    <source>
        <dbReference type="EMBL" id="SDH54516.1"/>
    </source>
</evidence>
<feature type="domain" description="Chorismate-utilising enzyme C-terminal" evidence="1">
    <location>
        <begin position="73"/>
        <end position="317"/>
    </location>
</feature>
<dbReference type="PANTHER" id="PTHR11236">
    <property type="entry name" value="AMINOBENZOATE/ANTHRANILATE SYNTHASE"/>
    <property type="match status" value="1"/>
</dbReference>
<dbReference type="InterPro" id="IPR015890">
    <property type="entry name" value="Chorismate_C"/>
</dbReference>
<dbReference type="InterPro" id="IPR005801">
    <property type="entry name" value="ADC_synthase"/>
</dbReference>
<name>A0A1G8D9U4_9FLAO</name>
<dbReference type="SUPFAM" id="SSF56322">
    <property type="entry name" value="ADC synthase"/>
    <property type="match status" value="1"/>
</dbReference>
<dbReference type="Gene3D" id="3.60.120.10">
    <property type="entry name" value="Anthranilate synthase"/>
    <property type="match status" value="1"/>
</dbReference>
<dbReference type="Proteomes" id="UP000243588">
    <property type="component" value="Unassembled WGS sequence"/>
</dbReference>
<protein>
    <submittedName>
        <fullName evidence="2">Para-aminobenzoate synthetase component 1</fullName>
    </submittedName>
</protein>
<dbReference type="AlphaFoldDB" id="A0A1G8D9U4"/>
<evidence type="ECO:0000259" key="1">
    <source>
        <dbReference type="Pfam" id="PF00425"/>
    </source>
</evidence>